<comment type="caution">
    <text evidence="3">The sequence shown here is derived from an EMBL/GenBank/DDBJ whole genome shotgun (WGS) entry which is preliminary data.</text>
</comment>
<dbReference type="InterPro" id="IPR001375">
    <property type="entry name" value="Peptidase_S9_cat"/>
</dbReference>
<dbReference type="SUPFAM" id="SSF53474">
    <property type="entry name" value="alpha/beta-Hydrolases"/>
    <property type="match status" value="1"/>
</dbReference>
<dbReference type="PANTHER" id="PTHR43037:SF4">
    <property type="entry name" value="PEPTIDASE S9 PROLYL OLIGOPEPTIDASE CATALYTIC DOMAIN-CONTAINING PROTEIN"/>
    <property type="match status" value="1"/>
</dbReference>
<organism evidence="3 4">
    <name type="scientific">Aspergillus cavernicola</name>
    <dbReference type="NCBI Taxonomy" id="176166"/>
    <lineage>
        <taxon>Eukaryota</taxon>
        <taxon>Fungi</taxon>
        <taxon>Dikarya</taxon>
        <taxon>Ascomycota</taxon>
        <taxon>Pezizomycotina</taxon>
        <taxon>Eurotiomycetes</taxon>
        <taxon>Eurotiomycetidae</taxon>
        <taxon>Eurotiales</taxon>
        <taxon>Aspergillaceae</taxon>
        <taxon>Aspergillus</taxon>
        <taxon>Aspergillus subgen. Nidulantes</taxon>
    </lineage>
</organism>
<gene>
    <name evidence="3" type="ORF">BDW59DRAFT_166031</name>
</gene>
<evidence type="ECO:0000259" key="2">
    <source>
        <dbReference type="Pfam" id="PF00326"/>
    </source>
</evidence>
<dbReference type="InterPro" id="IPR050955">
    <property type="entry name" value="Plant_Biomass_Hydrol_Est"/>
</dbReference>
<dbReference type="Pfam" id="PF00326">
    <property type="entry name" value="Peptidase_S9"/>
    <property type="match status" value="1"/>
</dbReference>
<feature type="domain" description="Peptidase S9 prolyl oligopeptidase catalytic" evidence="2">
    <location>
        <begin position="382"/>
        <end position="550"/>
    </location>
</feature>
<keyword evidence="1" id="KW-0732">Signal</keyword>
<sequence>MWNQRSVFVWLNPISEPAYQPYSCVLEAVWGADPLEYWGGFKNLSYDEGVGFNSPLANDGIVRWGLAWANVTNSHSDQSRAELVVSFPDVNWGFLQSVYGWSALQYQAWVRGYLHLNGSYHQTVAIFMDGILEFSVDGRRHFGGDFYSYRRVPLILRLAPGEHVIELRLVRDVRALGGEGDPTIHVVFETEIRHELLTIDERSLLMPEATAWKLGSDWASVDVQNNAANWVEIHSISSPDFPLAIKEPLHVAPYQTRPVAFRFAAGVASRVEFPIDVHYTTFQGRTLETRSFRVKFVDRSLSQPQRLTYLHPASIVSYAILRPPPSASACVSNQSDASLPVIIGLHGAGLDADSVQVREMMDAAYGICAWILFPSGVTSWSGDDWHTWGAADIRAAINAISHWMDAVSWTGPGILADDWIAIGHSNGGQGVWFLTTHHPDNVIAATPVSGYSSIENYVSYNMWQDSEPLISSILHRSRFSFKHELLLENTAGIPILQQHGSDDTNVPAYHSRLMHKLLEETNWPSEYVELPSKGHWFDGIMTTAPLLKFYDDALRLRPIEIPSPYTINVPSSGDMTSKGGIFVDQLQSPDIMGRLHVKKDTRHGVWHLKTQNIHRFHLSAKICQNEIPTVLVLDETDAHIPVDPRQCGSTWYVRDGDGRWMSSKQTDWQSLSQRYGRQVGSMDAILRTDGAFTINICSAGIEETALQISHNLLQYFAADARITSQCGPSSVSSARGPGDIPGNAITLSLGNELSNSTSLLYPIRVTDEHIILYKGCSIADSEKNIDIDSNENCHRYILDHEPGMGAVFLRPLDNEGLELVVWGADMDGLEQAARLVPTLTGAGQPEFFILSDSCRWRGHAGLYAAGHFDKFWQISMGSYISNGI</sequence>
<name>A0ABR4HPA5_9EURO</name>
<keyword evidence="4" id="KW-1185">Reference proteome</keyword>
<evidence type="ECO:0000313" key="3">
    <source>
        <dbReference type="EMBL" id="KAL2817217.1"/>
    </source>
</evidence>
<dbReference type="InterPro" id="IPR029058">
    <property type="entry name" value="AB_hydrolase_fold"/>
</dbReference>
<dbReference type="EMBL" id="JBFXLS010000094">
    <property type="protein sequence ID" value="KAL2817217.1"/>
    <property type="molecule type" value="Genomic_DNA"/>
</dbReference>
<proteinExistence type="predicted"/>
<dbReference type="PANTHER" id="PTHR43037">
    <property type="entry name" value="UNNAMED PRODUCT-RELATED"/>
    <property type="match status" value="1"/>
</dbReference>
<accession>A0ABR4HPA5</accession>
<dbReference type="Proteomes" id="UP001610335">
    <property type="component" value="Unassembled WGS sequence"/>
</dbReference>
<reference evidence="3 4" key="1">
    <citation type="submission" date="2024-07" db="EMBL/GenBank/DDBJ databases">
        <title>Section-level genome sequencing and comparative genomics of Aspergillus sections Usti and Cavernicolus.</title>
        <authorList>
            <consortium name="Lawrence Berkeley National Laboratory"/>
            <person name="Nybo J.L."/>
            <person name="Vesth T.C."/>
            <person name="Theobald S."/>
            <person name="Frisvad J.C."/>
            <person name="Larsen T.O."/>
            <person name="Kjaerboelling I."/>
            <person name="Rothschild-Mancinelli K."/>
            <person name="Lyhne E.K."/>
            <person name="Kogle M.E."/>
            <person name="Barry K."/>
            <person name="Clum A."/>
            <person name="Na H."/>
            <person name="Ledsgaard L."/>
            <person name="Lin J."/>
            <person name="Lipzen A."/>
            <person name="Kuo A."/>
            <person name="Riley R."/>
            <person name="Mondo S."/>
            <person name="LaButti K."/>
            <person name="Haridas S."/>
            <person name="Pangalinan J."/>
            <person name="Salamov A.A."/>
            <person name="Simmons B.A."/>
            <person name="Magnuson J.K."/>
            <person name="Chen J."/>
            <person name="Drula E."/>
            <person name="Henrissat B."/>
            <person name="Wiebenga A."/>
            <person name="Lubbers R.J."/>
            <person name="Gomes A.C."/>
            <person name="Makela M.R."/>
            <person name="Stajich J."/>
            <person name="Grigoriev I.V."/>
            <person name="Mortensen U.H."/>
            <person name="De vries R.P."/>
            <person name="Baker S.E."/>
            <person name="Andersen M.R."/>
        </authorList>
    </citation>
    <scope>NUCLEOTIDE SEQUENCE [LARGE SCALE GENOMIC DNA]</scope>
    <source>
        <strain evidence="3 4">CBS 600.67</strain>
    </source>
</reference>
<evidence type="ECO:0000256" key="1">
    <source>
        <dbReference type="ARBA" id="ARBA00022729"/>
    </source>
</evidence>
<evidence type="ECO:0000313" key="4">
    <source>
        <dbReference type="Proteomes" id="UP001610335"/>
    </source>
</evidence>
<protein>
    <recommendedName>
        <fullName evidence="2">Peptidase S9 prolyl oligopeptidase catalytic domain-containing protein</fullName>
    </recommendedName>
</protein>
<dbReference type="Gene3D" id="3.40.50.1820">
    <property type="entry name" value="alpha/beta hydrolase"/>
    <property type="match status" value="1"/>
</dbReference>